<dbReference type="SUPFAM" id="SSF82866">
    <property type="entry name" value="Multidrug efflux transporter AcrB transmembrane domain"/>
    <property type="match status" value="2"/>
</dbReference>
<feature type="domain" description="SSD" evidence="7">
    <location>
        <begin position="628"/>
        <end position="754"/>
    </location>
</feature>
<feature type="transmembrane region" description="Helical" evidence="6">
    <location>
        <begin position="729"/>
        <end position="755"/>
    </location>
</feature>
<accession>A0A381UDC4</accession>
<dbReference type="PANTHER" id="PTHR33406:SF13">
    <property type="entry name" value="MEMBRANE PROTEIN YDFJ"/>
    <property type="match status" value="1"/>
</dbReference>
<dbReference type="InterPro" id="IPR004869">
    <property type="entry name" value="MMPL_dom"/>
</dbReference>
<dbReference type="PANTHER" id="PTHR33406">
    <property type="entry name" value="MEMBRANE PROTEIN MJ1562-RELATED"/>
    <property type="match status" value="1"/>
</dbReference>
<reference evidence="8" key="1">
    <citation type="submission" date="2018-05" db="EMBL/GenBank/DDBJ databases">
        <authorList>
            <person name="Lanie J.A."/>
            <person name="Ng W.-L."/>
            <person name="Kazmierczak K.M."/>
            <person name="Andrzejewski T.M."/>
            <person name="Davidsen T.M."/>
            <person name="Wayne K.J."/>
            <person name="Tettelin H."/>
            <person name="Glass J.I."/>
            <person name="Rusch D."/>
            <person name="Podicherti R."/>
            <person name="Tsui H.-C.T."/>
            <person name="Winkler M.E."/>
        </authorList>
    </citation>
    <scope>NUCLEOTIDE SEQUENCE</scope>
</reference>
<evidence type="ECO:0000256" key="5">
    <source>
        <dbReference type="ARBA" id="ARBA00023136"/>
    </source>
</evidence>
<evidence type="ECO:0000256" key="1">
    <source>
        <dbReference type="ARBA" id="ARBA00004651"/>
    </source>
</evidence>
<feature type="transmembrane region" description="Helical" evidence="6">
    <location>
        <begin position="242"/>
        <end position="262"/>
    </location>
</feature>
<organism evidence="8">
    <name type="scientific">marine metagenome</name>
    <dbReference type="NCBI Taxonomy" id="408172"/>
    <lineage>
        <taxon>unclassified sequences</taxon>
        <taxon>metagenomes</taxon>
        <taxon>ecological metagenomes</taxon>
    </lineage>
</organism>
<proteinExistence type="predicted"/>
<dbReference type="InterPro" id="IPR000731">
    <property type="entry name" value="SSD"/>
</dbReference>
<sequence length="762" mass="85286">MNLRYFSRQLFNFDSHYPRTIIAGVILITVILGWRVFTLELDPGVRSMLPRDHEIVHSMEKVDELFSGSDIIIIAVESDSLFSYTTLQKLSIFQDSLESIDMIGKVTSIFTQKHILPDDGGFEIEPLLVHIPVDSAGQSELISKLKQSGIVGNLVSNDFNKLCFIGQITSSFAYDEFEFRKRVFELVNRFSSPENFYVSSLPITRATVIEYMQRDLRVFIPIALGLGILLLMISFRSWTGVFLPFFVVSFSIIWTFGIMGWLDMPVAFIGTLIPIMLIAIANNYGIHIISHYYEFSILDPEATRGSILRKTIRKLGVPIFLAGLTTIISFLSLLFHVLPRVREMGLLISFGILVAFILSVLLIPAILVLVPRPTYLNKKDSFSGINKLLVRSGRVFTRFRIPVLIFLLSGGIWLSMGINELKVDTNPDHYFPSDSRLRVANTKISDAFGGSTQMQILVEGDIFSPETLHNIEKLTDHIKTRHKIVTKSYSIVDVIKKMHAGFNGNNPAYEVIPDDRDLISQYMFLYSITGGEDDFDLILDDMENPAFTQVFLRLKEVQTFAIAEIVEDTDQFIDANFYDELPMELTGGAALLGVLTRMVLRGQLISLCFSILMILLIMTLVFRSVTGGLLATLPMVASVIMMFGLMGYLDIPLNMTTSMLTGILVGVGVDYTVHFLWHLREHIKSGDSLDDAIATTLRISGKGILFNGLSVIIGFSALLFSVFVPVQIFGILVMGSISLCLFGALATLPALISLINPKFLYR</sequence>
<comment type="subcellular location">
    <subcellularLocation>
        <location evidence="1">Cell membrane</location>
        <topology evidence="1">Multi-pass membrane protein</topology>
    </subcellularLocation>
</comment>
<feature type="transmembrane region" description="Helical" evidence="6">
    <location>
        <begin position="218"/>
        <end position="235"/>
    </location>
</feature>
<evidence type="ECO:0000313" key="8">
    <source>
        <dbReference type="EMBL" id="SVA25608.1"/>
    </source>
</evidence>
<dbReference type="Gene3D" id="1.20.1640.10">
    <property type="entry name" value="Multidrug efflux transporter AcrB transmembrane domain"/>
    <property type="match status" value="2"/>
</dbReference>
<feature type="transmembrane region" description="Helical" evidence="6">
    <location>
        <begin position="704"/>
        <end position="723"/>
    </location>
</feature>
<evidence type="ECO:0000259" key="7">
    <source>
        <dbReference type="PROSITE" id="PS50156"/>
    </source>
</evidence>
<evidence type="ECO:0000256" key="4">
    <source>
        <dbReference type="ARBA" id="ARBA00022989"/>
    </source>
</evidence>
<feature type="transmembrane region" description="Helical" evidence="6">
    <location>
        <begin position="629"/>
        <end position="649"/>
    </location>
</feature>
<keyword evidence="2" id="KW-1003">Cell membrane</keyword>
<feature type="transmembrane region" description="Helical" evidence="6">
    <location>
        <begin position="604"/>
        <end position="622"/>
    </location>
</feature>
<feature type="transmembrane region" description="Helical" evidence="6">
    <location>
        <begin position="20"/>
        <end position="37"/>
    </location>
</feature>
<dbReference type="Pfam" id="PF03176">
    <property type="entry name" value="MMPL"/>
    <property type="match status" value="2"/>
</dbReference>
<feature type="transmembrane region" description="Helical" evidence="6">
    <location>
        <begin position="399"/>
        <end position="418"/>
    </location>
</feature>
<evidence type="ECO:0000256" key="3">
    <source>
        <dbReference type="ARBA" id="ARBA00022692"/>
    </source>
</evidence>
<name>A0A381UDC4_9ZZZZ</name>
<gene>
    <name evidence="8" type="ORF">METZ01_LOCUS78462</name>
</gene>
<dbReference type="PROSITE" id="PS50156">
    <property type="entry name" value="SSD"/>
    <property type="match status" value="2"/>
</dbReference>
<keyword evidence="5 6" id="KW-0472">Membrane</keyword>
<dbReference type="InterPro" id="IPR050545">
    <property type="entry name" value="Mycobact_MmpL"/>
</dbReference>
<feature type="transmembrane region" description="Helical" evidence="6">
    <location>
        <begin position="655"/>
        <end position="677"/>
    </location>
</feature>
<keyword evidence="3 6" id="KW-0812">Transmembrane</keyword>
<dbReference type="AlphaFoldDB" id="A0A381UDC4"/>
<feature type="domain" description="SSD" evidence="7">
    <location>
        <begin position="245"/>
        <end position="369"/>
    </location>
</feature>
<evidence type="ECO:0000256" key="6">
    <source>
        <dbReference type="SAM" id="Phobius"/>
    </source>
</evidence>
<feature type="transmembrane region" description="Helical" evidence="6">
    <location>
        <begin position="315"/>
        <end position="338"/>
    </location>
</feature>
<feature type="transmembrane region" description="Helical" evidence="6">
    <location>
        <begin position="344"/>
        <end position="370"/>
    </location>
</feature>
<evidence type="ECO:0000256" key="2">
    <source>
        <dbReference type="ARBA" id="ARBA00022475"/>
    </source>
</evidence>
<dbReference type="EMBL" id="UINC01006119">
    <property type="protein sequence ID" value="SVA25608.1"/>
    <property type="molecule type" value="Genomic_DNA"/>
</dbReference>
<protein>
    <recommendedName>
        <fullName evidence="7">SSD domain-containing protein</fullName>
    </recommendedName>
</protein>
<dbReference type="GO" id="GO:0005886">
    <property type="term" value="C:plasma membrane"/>
    <property type="evidence" value="ECO:0007669"/>
    <property type="project" value="UniProtKB-SubCell"/>
</dbReference>
<feature type="transmembrane region" description="Helical" evidence="6">
    <location>
        <begin position="268"/>
        <end position="294"/>
    </location>
</feature>
<keyword evidence="4 6" id="KW-1133">Transmembrane helix</keyword>